<keyword evidence="3 6" id="KW-0540">Nuclease</keyword>
<feature type="coiled-coil region" evidence="7">
    <location>
        <begin position="11"/>
        <end position="45"/>
    </location>
</feature>
<evidence type="ECO:0000256" key="5">
    <source>
        <dbReference type="ARBA" id="ARBA00022839"/>
    </source>
</evidence>
<sequence length="85" mass="9956">MKFPYGVIKMSDNYESAYAKLEEIINDLESEDITLEESIKKYEEGLELYKYCNKLLNEYEGKVKILTEEDNKIVEKDFDTGELDG</sequence>
<comment type="function">
    <text evidence="6">Bidirectionally degrades single-stranded DNA into large acid-insoluble oligonucleotides, which are then degraded further into small acid-soluble oligonucleotides.</text>
</comment>
<evidence type="ECO:0000256" key="1">
    <source>
        <dbReference type="ARBA" id="ARBA00009998"/>
    </source>
</evidence>
<dbReference type="GO" id="GO:0008855">
    <property type="term" value="F:exodeoxyribonuclease VII activity"/>
    <property type="evidence" value="ECO:0007669"/>
    <property type="project" value="UniProtKB-UniRule"/>
</dbReference>
<dbReference type="EMBL" id="FQXI01000001">
    <property type="protein sequence ID" value="SHG98312.1"/>
    <property type="molecule type" value="Genomic_DNA"/>
</dbReference>
<dbReference type="NCBIfam" id="NF002140">
    <property type="entry name" value="PRK00977.1-4"/>
    <property type="match status" value="1"/>
</dbReference>
<dbReference type="STRING" id="1120995.SAMN02745245_00229"/>
<dbReference type="SUPFAM" id="SSF116842">
    <property type="entry name" value="XseB-like"/>
    <property type="match status" value="1"/>
</dbReference>
<dbReference type="GO" id="GO:0005829">
    <property type="term" value="C:cytosol"/>
    <property type="evidence" value="ECO:0007669"/>
    <property type="project" value="TreeGrafter"/>
</dbReference>
<comment type="subunit">
    <text evidence="6">Heterooligomer composed of large and small subunits.</text>
</comment>
<evidence type="ECO:0000256" key="7">
    <source>
        <dbReference type="SAM" id="Coils"/>
    </source>
</evidence>
<protein>
    <recommendedName>
        <fullName evidence="6">Exodeoxyribonuclease 7 small subunit</fullName>
        <ecNumber evidence="6">3.1.11.6</ecNumber>
    </recommendedName>
    <alternativeName>
        <fullName evidence="6">Exodeoxyribonuclease VII small subunit</fullName>
        <shortName evidence="6">Exonuclease VII small subunit</shortName>
    </alternativeName>
</protein>
<evidence type="ECO:0000256" key="4">
    <source>
        <dbReference type="ARBA" id="ARBA00022801"/>
    </source>
</evidence>
<organism evidence="8 9">
    <name type="scientific">Anaerosphaera aminiphila DSM 21120</name>
    <dbReference type="NCBI Taxonomy" id="1120995"/>
    <lineage>
        <taxon>Bacteria</taxon>
        <taxon>Bacillati</taxon>
        <taxon>Bacillota</taxon>
        <taxon>Tissierellia</taxon>
        <taxon>Tissierellales</taxon>
        <taxon>Peptoniphilaceae</taxon>
        <taxon>Anaerosphaera</taxon>
    </lineage>
</organism>
<dbReference type="Pfam" id="PF02609">
    <property type="entry name" value="Exonuc_VII_S"/>
    <property type="match status" value="1"/>
</dbReference>
<name>A0A1M5P982_9FIRM</name>
<keyword evidence="4 6" id="KW-0378">Hydrolase</keyword>
<dbReference type="NCBIfam" id="TIGR01280">
    <property type="entry name" value="xseB"/>
    <property type="match status" value="1"/>
</dbReference>
<dbReference type="GO" id="GO:0009318">
    <property type="term" value="C:exodeoxyribonuclease VII complex"/>
    <property type="evidence" value="ECO:0007669"/>
    <property type="project" value="UniProtKB-UniRule"/>
</dbReference>
<reference evidence="9" key="1">
    <citation type="submission" date="2016-11" db="EMBL/GenBank/DDBJ databases">
        <authorList>
            <person name="Varghese N."/>
            <person name="Submissions S."/>
        </authorList>
    </citation>
    <scope>NUCLEOTIDE SEQUENCE [LARGE SCALE GENOMIC DNA]</scope>
    <source>
        <strain evidence="9">DSM 21120</strain>
    </source>
</reference>
<dbReference type="PANTHER" id="PTHR34137:SF1">
    <property type="entry name" value="EXODEOXYRIBONUCLEASE 7 SMALL SUBUNIT"/>
    <property type="match status" value="1"/>
</dbReference>
<keyword evidence="2 6" id="KW-0963">Cytoplasm</keyword>
<dbReference type="HAMAP" id="MF_00337">
    <property type="entry name" value="Exonuc_7_S"/>
    <property type="match status" value="1"/>
</dbReference>
<keyword evidence="7" id="KW-0175">Coiled coil</keyword>
<evidence type="ECO:0000313" key="8">
    <source>
        <dbReference type="EMBL" id="SHG98312.1"/>
    </source>
</evidence>
<gene>
    <name evidence="6" type="primary">xseB</name>
    <name evidence="8" type="ORF">SAMN02745245_00229</name>
</gene>
<comment type="catalytic activity">
    <reaction evidence="6">
        <text>Exonucleolytic cleavage in either 5'- to 3'- or 3'- to 5'-direction to yield nucleoside 5'-phosphates.</text>
        <dbReference type="EC" id="3.1.11.6"/>
    </reaction>
</comment>
<evidence type="ECO:0000313" key="9">
    <source>
        <dbReference type="Proteomes" id="UP000184032"/>
    </source>
</evidence>
<dbReference type="Gene3D" id="1.10.287.1040">
    <property type="entry name" value="Exonuclease VII, small subunit"/>
    <property type="match status" value="1"/>
</dbReference>
<dbReference type="AlphaFoldDB" id="A0A1M5P982"/>
<dbReference type="Proteomes" id="UP000184032">
    <property type="component" value="Unassembled WGS sequence"/>
</dbReference>
<evidence type="ECO:0000256" key="2">
    <source>
        <dbReference type="ARBA" id="ARBA00022490"/>
    </source>
</evidence>
<dbReference type="InterPro" id="IPR003761">
    <property type="entry name" value="Exonuc_VII_S"/>
</dbReference>
<proteinExistence type="inferred from homology"/>
<comment type="similarity">
    <text evidence="1 6">Belongs to the XseB family.</text>
</comment>
<keyword evidence="9" id="KW-1185">Reference proteome</keyword>
<accession>A0A1M5P982</accession>
<dbReference type="PANTHER" id="PTHR34137">
    <property type="entry name" value="EXODEOXYRIBONUCLEASE 7 SMALL SUBUNIT"/>
    <property type="match status" value="1"/>
</dbReference>
<dbReference type="InterPro" id="IPR037004">
    <property type="entry name" value="Exonuc_VII_ssu_sf"/>
</dbReference>
<dbReference type="GO" id="GO:0006308">
    <property type="term" value="P:DNA catabolic process"/>
    <property type="evidence" value="ECO:0007669"/>
    <property type="project" value="UniProtKB-UniRule"/>
</dbReference>
<comment type="subcellular location">
    <subcellularLocation>
        <location evidence="6">Cytoplasm</location>
    </subcellularLocation>
</comment>
<evidence type="ECO:0000256" key="6">
    <source>
        <dbReference type="HAMAP-Rule" id="MF_00337"/>
    </source>
</evidence>
<evidence type="ECO:0000256" key="3">
    <source>
        <dbReference type="ARBA" id="ARBA00022722"/>
    </source>
</evidence>
<keyword evidence="5 6" id="KW-0269">Exonuclease</keyword>
<dbReference type="EC" id="3.1.11.6" evidence="6"/>